<dbReference type="SMART" id="SM00829">
    <property type="entry name" value="PKS_ER"/>
    <property type="match status" value="1"/>
</dbReference>
<accession>A0A6A6W2Z5</accession>
<dbReference type="AlphaFoldDB" id="A0A6A6W2Z5"/>
<dbReference type="InterPro" id="IPR036291">
    <property type="entry name" value="NAD(P)-bd_dom_sf"/>
</dbReference>
<organism evidence="5 6">
    <name type="scientific">Pseudovirgaria hyperparasitica</name>
    <dbReference type="NCBI Taxonomy" id="470096"/>
    <lineage>
        <taxon>Eukaryota</taxon>
        <taxon>Fungi</taxon>
        <taxon>Dikarya</taxon>
        <taxon>Ascomycota</taxon>
        <taxon>Pezizomycotina</taxon>
        <taxon>Dothideomycetes</taxon>
        <taxon>Dothideomycetes incertae sedis</taxon>
        <taxon>Acrospermales</taxon>
        <taxon>Acrospermaceae</taxon>
        <taxon>Pseudovirgaria</taxon>
    </lineage>
</organism>
<dbReference type="CDD" id="cd08249">
    <property type="entry name" value="enoyl_reductase_like"/>
    <property type="match status" value="1"/>
</dbReference>
<dbReference type="InterPro" id="IPR013154">
    <property type="entry name" value="ADH-like_N"/>
</dbReference>
<dbReference type="PANTHER" id="PTHR45348">
    <property type="entry name" value="HYPOTHETICAL OXIDOREDUCTASE (EUROFUNG)"/>
    <property type="match status" value="1"/>
</dbReference>
<evidence type="ECO:0000313" key="5">
    <source>
        <dbReference type="EMBL" id="KAF2756499.1"/>
    </source>
</evidence>
<dbReference type="Gene3D" id="3.40.50.720">
    <property type="entry name" value="NAD(P)-binding Rossmann-like Domain"/>
    <property type="match status" value="1"/>
</dbReference>
<dbReference type="GO" id="GO:0016651">
    <property type="term" value="F:oxidoreductase activity, acting on NAD(P)H"/>
    <property type="evidence" value="ECO:0007669"/>
    <property type="project" value="InterPro"/>
</dbReference>
<evidence type="ECO:0000256" key="3">
    <source>
        <dbReference type="ARBA" id="ARBA00023002"/>
    </source>
</evidence>
<dbReference type="InterPro" id="IPR011032">
    <property type="entry name" value="GroES-like_sf"/>
</dbReference>
<evidence type="ECO:0000313" key="6">
    <source>
        <dbReference type="Proteomes" id="UP000799437"/>
    </source>
</evidence>
<keyword evidence="6" id="KW-1185">Reference proteome</keyword>
<name>A0A6A6W2Z5_9PEZI</name>
<proteinExistence type="inferred from homology"/>
<gene>
    <name evidence="5" type="ORF">EJ05DRAFT_66101</name>
</gene>
<dbReference type="InterPro" id="IPR047122">
    <property type="entry name" value="Trans-enoyl_RdTase-like"/>
</dbReference>
<dbReference type="Pfam" id="PF08240">
    <property type="entry name" value="ADH_N"/>
    <property type="match status" value="1"/>
</dbReference>
<dbReference type="OrthoDB" id="48317at2759"/>
<dbReference type="Gene3D" id="3.90.180.10">
    <property type="entry name" value="Medium-chain alcohol dehydrogenases, catalytic domain"/>
    <property type="match status" value="1"/>
</dbReference>
<dbReference type="SUPFAM" id="SSF51735">
    <property type="entry name" value="NAD(P)-binding Rossmann-fold domains"/>
    <property type="match status" value="1"/>
</dbReference>
<dbReference type="SUPFAM" id="SSF50129">
    <property type="entry name" value="GroES-like"/>
    <property type="match status" value="1"/>
</dbReference>
<evidence type="ECO:0000259" key="4">
    <source>
        <dbReference type="SMART" id="SM00829"/>
    </source>
</evidence>
<dbReference type="GeneID" id="54490912"/>
<evidence type="ECO:0000256" key="2">
    <source>
        <dbReference type="ARBA" id="ARBA00011245"/>
    </source>
</evidence>
<dbReference type="RefSeq" id="XP_033598950.1">
    <property type="nucleotide sequence ID" value="XM_033749858.1"/>
</dbReference>
<dbReference type="Pfam" id="PF00107">
    <property type="entry name" value="ADH_zinc_N"/>
    <property type="match status" value="1"/>
</dbReference>
<evidence type="ECO:0000256" key="1">
    <source>
        <dbReference type="ARBA" id="ARBA00008072"/>
    </source>
</evidence>
<feature type="domain" description="Enoyl reductase (ER)" evidence="4">
    <location>
        <begin position="14"/>
        <end position="358"/>
    </location>
</feature>
<dbReference type="EMBL" id="ML996575">
    <property type="protein sequence ID" value="KAF2756499.1"/>
    <property type="molecule type" value="Genomic_DNA"/>
</dbReference>
<protein>
    <submittedName>
        <fullName evidence="5">GroES-like protein</fullName>
    </submittedName>
</protein>
<dbReference type="PANTHER" id="PTHR45348:SF2">
    <property type="entry name" value="ZINC-TYPE ALCOHOL DEHYDROGENASE-LIKE PROTEIN C2E1P3.01"/>
    <property type="match status" value="1"/>
</dbReference>
<dbReference type="InterPro" id="IPR020843">
    <property type="entry name" value="ER"/>
</dbReference>
<dbReference type="InterPro" id="IPR013149">
    <property type="entry name" value="ADH-like_C"/>
</dbReference>
<dbReference type="Proteomes" id="UP000799437">
    <property type="component" value="Unassembled WGS sequence"/>
</dbReference>
<comment type="similarity">
    <text evidence="1">Belongs to the zinc-containing alcohol dehydrogenase family.</text>
</comment>
<reference evidence="5" key="1">
    <citation type="journal article" date="2020" name="Stud. Mycol.">
        <title>101 Dothideomycetes genomes: a test case for predicting lifestyles and emergence of pathogens.</title>
        <authorList>
            <person name="Haridas S."/>
            <person name="Albert R."/>
            <person name="Binder M."/>
            <person name="Bloem J."/>
            <person name="Labutti K."/>
            <person name="Salamov A."/>
            <person name="Andreopoulos B."/>
            <person name="Baker S."/>
            <person name="Barry K."/>
            <person name="Bills G."/>
            <person name="Bluhm B."/>
            <person name="Cannon C."/>
            <person name="Castanera R."/>
            <person name="Culley D."/>
            <person name="Daum C."/>
            <person name="Ezra D."/>
            <person name="Gonzalez J."/>
            <person name="Henrissat B."/>
            <person name="Kuo A."/>
            <person name="Liang C."/>
            <person name="Lipzen A."/>
            <person name="Lutzoni F."/>
            <person name="Magnuson J."/>
            <person name="Mondo S."/>
            <person name="Nolan M."/>
            <person name="Ohm R."/>
            <person name="Pangilinan J."/>
            <person name="Park H.-J."/>
            <person name="Ramirez L."/>
            <person name="Alfaro M."/>
            <person name="Sun H."/>
            <person name="Tritt A."/>
            <person name="Yoshinaga Y."/>
            <person name="Zwiers L.-H."/>
            <person name="Turgeon B."/>
            <person name="Goodwin S."/>
            <person name="Spatafora J."/>
            <person name="Crous P."/>
            <person name="Grigoriev I."/>
        </authorList>
    </citation>
    <scope>NUCLEOTIDE SEQUENCE</scope>
    <source>
        <strain evidence="5">CBS 121739</strain>
    </source>
</reference>
<keyword evidence="3" id="KW-0560">Oxidoreductase</keyword>
<comment type="subunit">
    <text evidence="2">Monomer.</text>
</comment>
<sequence length="361" mass="38492">MSIPATRRALTILGPGEVAVQERPLSPTLRPDYMLVKTAAIALNPADWKLLTRRPNKGTILGLDYAGTVVAISANPTHDFAVGDRVAGMVYGNYVFNAEDGASADYVYAKTGIACRVPPAMTWEEAATLGVGVTTVGQGLYQSFGLPWPGKAEMGEVLGGRRSVLVYGASTATGTLAVQMAKLSGLEVIATCSPHNFDMVRSLGADAVFDYKSPSCGADINAFTSNSLLYAFDCISEGTSLAICAAALSTSSPGGNGITPKYGVLLPVPEDKFPRDDVKPVLTLGYSAFGEKYRFRGADFEEKGDYVWIERWWTHVQELLERGLIKAHPPDVREGGLEGVVAGLKDLEDGKVSGVKLVYML</sequence>